<keyword evidence="2" id="KW-0285">Flavoprotein</keyword>
<evidence type="ECO:0000256" key="7">
    <source>
        <dbReference type="PIRSR" id="PIRSR000350-4"/>
    </source>
</evidence>
<evidence type="ECO:0000259" key="8">
    <source>
        <dbReference type="Pfam" id="PF02852"/>
    </source>
</evidence>
<feature type="binding site" evidence="6">
    <location>
        <position position="256"/>
    </location>
    <ligand>
        <name>NAD(+)</name>
        <dbReference type="ChEBI" id="CHEBI:57540"/>
    </ligand>
</feature>
<dbReference type="InterPro" id="IPR016156">
    <property type="entry name" value="FAD/NAD-linked_Rdtase_dimer_sf"/>
</dbReference>
<dbReference type="FunFam" id="3.30.390.30:FF:000001">
    <property type="entry name" value="Dihydrolipoyl dehydrogenase"/>
    <property type="match status" value="1"/>
</dbReference>
<dbReference type="Gene3D" id="3.50.50.60">
    <property type="entry name" value="FAD/NAD(P)-binding domain"/>
    <property type="match status" value="2"/>
</dbReference>
<name>A0A267M3F8_LACJH</name>
<dbReference type="Gene3D" id="3.30.390.30">
    <property type="match status" value="1"/>
</dbReference>
<evidence type="ECO:0000256" key="6">
    <source>
        <dbReference type="PIRSR" id="PIRSR000350-3"/>
    </source>
</evidence>
<evidence type="ECO:0000256" key="3">
    <source>
        <dbReference type="ARBA" id="ARBA00022827"/>
    </source>
</evidence>
<gene>
    <name evidence="10" type="ORF">A3Q24_08765</name>
</gene>
<dbReference type="PANTHER" id="PTHR43014:SF4">
    <property type="entry name" value="PYRIDINE NUCLEOTIDE-DISULFIDE OXIDOREDUCTASE RCLA-RELATED"/>
    <property type="match status" value="1"/>
</dbReference>
<organism evidence="10 11">
    <name type="scientific">Lactobacillus johnsonii</name>
    <dbReference type="NCBI Taxonomy" id="33959"/>
    <lineage>
        <taxon>Bacteria</taxon>
        <taxon>Bacillati</taxon>
        <taxon>Bacillota</taxon>
        <taxon>Bacilli</taxon>
        <taxon>Lactobacillales</taxon>
        <taxon>Lactobacillaceae</taxon>
        <taxon>Lactobacillus</taxon>
    </lineage>
</organism>
<feature type="disulfide bond" description="Redox-active" evidence="7">
    <location>
        <begin position="43"/>
        <end position="48"/>
    </location>
</feature>
<evidence type="ECO:0000313" key="10">
    <source>
        <dbReference type="EMBL" id="PAB54161.1"/>
    </source>
</evidence>
<comment type="similarity">
    <text evidence="1">Belongs to the class-I pyridine nucleotide-disulfide oxidoreductase family.</text>
</comment>
<dbReference type="SUPFAM" id="SSF51905">
    <property type="entry name" value="FAD/NAD(P)-binding domain"/>
    <property type="match status" value="1"/>
</dbReference>
<evidence type="ECO:0000313" key="11">
    <source>
        <dbReference type="Proteomes" id="UP000216008"/>
    </source>
</evidence>
<proteinExistence type="inferred from homology"/>
<feature type="binding site" evidence="6">
    <location>
        <position position="297"/>
    </location>
    <ligand>
        <name>FAD</name>
        <dbReference type="ChEBI" id="CHEBI:57692"/>
    </ligand>
</feature>
<dbReference type="InterPro" id="IPR004099">
    <property type="entry name" value="Pyr_nucl-diS_OxRdtase_dimer"/>
</dbReference>
<dbReference type="GO" id="GO:0003955">
    <property type="term" value="F:NAD(P)H dehydrogenase (quinone) activity"/>
    <property type="evidence" value="ECO:0007669"/>
    <property type="project" value="TreeGrafter"/>
</dbReference>
<dbReference type="PRINTS" id="PR00368">
    <property type="entry name" value="FADPNR"/>
</dbReference>
<feature type="binding site" evidence="6">
    <location>
        <begin position="166"/>
        <end position="173"/>
    </location>
    <ligand>
        <name>NAD(+)</name>
        <dbReference type="ChEBI" id="CHEBI:57540"/>
    </ligand>
</feature>
<dbReference type="EMBL" id="NIBD01000050">
    <property type="protein sequence ID" value="PAB54161.1"/>
    <property type="molecule type" value="Genomic_DNA"/>
</dbReference>
<accession>A0A267M3F8</accession>
<dbReference type="Proteomes" id="UP000216008">
    <property type="component" value="Unassembled WGS sequence"/>
</dbReference>
<dbReference type="PANTHER" id="PTHR43014">
    <property type="entry name" value="MERCURIC REDUCTASE"/>
    <property type="match status" value="1"/>
</dbReference>
<keyword evidence="4" id="KW-0560">Oxidoreductase</keyword>
<evidence type="ECO:0000256" key="1">
    <source>
        <dbReference type="ARBA" id="ARBA00007532"/>
    </source>
</evidence>
<dbReference type="Pfam" id="PF07992">
    <property type="entry name" value="Pyr_redox_2"/>
    <property type="match status" value="1"/>
</dbReference>
<feature type="active site" description="Proton acceptor" evidence="5">
    <location>
        <position position="431"/>
    </location>
</feature>
<reference evidence="10 11" key="1">
    <citation type="submission" date="2017-05" db="EMBL/GenBank/DDBJ databases">
        <title>Lactobacillus johnsonii from commercial turkeys.</title>
        <authorList>
            <person name="Johnson T.J."/>
            <person name="Youmans B."/>
        </authorList>
    </citation>
    <scope>NUCLEOTIDE SEQUENCE [LARGE SCALE GENOMIC DNA]</scope>
    <source>
        <strain evidence="10 11">UMNLJ114</strain>
    </source>
</reference>
<comment type="cofactor">
    <cofactor evidence="6">
        <name>FAD</name>
        <dbReference type="ChEBI" id="CHEBI:57692"/>
    </cofactor>
    <text evidence="6">Binds 1 FAD per subunit.</text>
</comment>
<feature type="domain" description="FAD/NAD(P)-binding" evidence="9">
    <location>
        <begin position="7"/>
        <end position="306"/>
    </location>
</feature>
<keyword evidence="3 6" id="KW-0274">FAD</keyword>
<keyword evidence="6" id="KW-0520">NAD</keyword>
<dbReference type="GO" id="GO:0050660">
    <property type="term" value="F:flavin adenine dinucleotide binding"/>
    <property type="evidence" value="ECO:0007669"/>
    <property type="project" value="TreeGrafter"/>
</dbReference>
<dbReference type="PIRSF" id="PIRSF000350">
    <property type="entry name" value="Mercury_reductase_MerA"/>
    <property type="match status" value="1"/>
</dbReference>
<keyword evidence="6" id="KW-0547">Nucleotide-binding</keyword>
<dbReference type="AlphaFoldDB" id="A0A267M3F8"/>
<evidence type="ECO:0000256" key="4">
    <source>
        <dbReference type="ARBA" id="ARBA00023002"/>
    </source>
</evidence>
<feature type="domain" description="Pyridine nucleotide-disulphide oxidoreductase dimerisation" evidence="8">
    <location>
        <begin position="333"/>
        <end position="440"/>
    </location>
</feature>
<dbReference type="InterPro" id="IPR023753">
    <property type="entry name" value="FAD/NAD-binding_dom"/>
</dbReference>
<evidence type="ECO:0000256" key="2">
    <source>
        <dbReference type="ARBA" id="ARBA00022630"/>
    </source>
</evidence>
<feature type="binding site" evidence="6">
    <location>
        <position position="52"/>
    </location>
    <ligand>
        <name>FAD</name>
        <dbReference type="ChEBI" id="CHEBI:57692"/>
    </ligand>
</feature>
<comment type="caution">
    <text evidence="10">The sequence shown here is derived from an EMBL/GenBank/DDBJ whole genome shotgun (WGS) entry which is preliminary data.</text>
</comment>
<protein>
    <submittedName>
        <fullName evidence="10">Pyridine nucleotide-disulfide oxidoreductase</fullName>
    </submittedName>
</protein>
<dbReference type="SUPFAM" id="SSF55424">
    <property type="entry name" value="FAD/NAD-linked reductases, dimerisation (C-terminal) domain"/>
    <property type="match status" value="1"/>
</dbReference>
<dbReference type="Pfam" id="PF02852">
    <property type="entry name" value="Pyr_redox_dim"/>
    <property type="match status" value="1"/>
</dbReference>
<dbReference type="PRINTS" id="PR00411">
    <property type="entry name" value="PNDRDTASEI"/>
</dbReference>
<evidence type="ECO:0000259" key="9">
    <source>
        <dbReference type="Pfam" id="PF07992"/>
    </source>
</evidence>
<sequence length="443" mass="49095">METIKNIIIGFGKGGKTLAKFLAQKGEEVLVIEKSNKMYGGTCINIACLPSKRLIIEAANGVSYVDAVNGKNEMTAQLREKNYHMLADEKTITVLDGKAHFIADHEIEVELPNGKKAQYKGDRIFINTGAVPVMLPIPGLKESKYILDSTQAMDEKKMPKNLTIIGAGYIGLEFASMFAKYGSKVTVLDHNKEFLAREDEDISNAVRKDMEDAGIKFELGADIEKITDEKTDAKVTYQINGKTKTINADRILVATGRKPNTENLGLENTAIETTDRGAIKVDDFLRTTVDNVWAIGDVKGGLQFTYISLDDFRIIKDQLFGTGARMVSDRKVIPYSVFISPALSQVGLNEKQANKLGKEYKLFKLPVTAIPKAKVAKDNRGLFKALVDPETEKILGATLYGIESYELINMISLAMKAHLSYTVLRDQIYTHPTMSEAFNDLFK</sequence>
<dbReference type="RefSeq" id="WP_095183073.1">
    <property type="nucleotide sequence ID" value="NZ_JASGSK010000018.1"/>
</dbReference>
<dbReference type="InterPro" id="IPR036188">
    <property type="entry name" value="FAD/NAD-bd_sf"/>
</dbReference>
<evidence type="ECO:0000256" key="5">
    <source>
        <dbReference type="PIRSR" id="PIRSR000350-2"/>
    </source>
</evidence>
<dbReference type="InterPro" id="IPR001100">
    <property type="entry name" value="Pyr_nuc-diS_OxRdtase"/>
</dbReference>